<dbReference type="EMBL" id="JAVHNS010000015">
    <property type="protein sequence ID" value="KAK6334503.1"/>
    <property type="molecule type" value="Genomic_DNA"/>
</dbReference>
<comment type="caution">
    <text evidence="4">The sequence shown here is derived from an EMBL/GenBank/DDBJ whole genome shotgun (WGS) entry which is preliminary data.</text>
</comment>
<dbReference type="AlphaFoldDB" id="A0AAV9U5L5"/>
<feature type="compositionally biased region" description="Gly residues" evidence="2">
    <location>
        <begin position="129"/>
        <end position="147"/>
    </location>
</feature>
<evidence type="ECO:0000313" key="5">
    <source>
        <dbReference type="Proteomes" id="UP001373714"/>
    </source>
</evidence>
<accession>A0AAV9U5L5</accession>
<feature type="domain" description="Zn(2)-C6 fungal-type" evidence="3">
    <location>
        <begin position="7"/>
        <end position="41"/>
    </location>
</feature>
<dbReference type="GO" id="GO:0000981">
    <property type="term" value="F:DNA-binding transcription factor activity, RNA polymerase II-specific"/>
    <property type="evidence" value="ECO:0007669"/>
    <property type="project" value="InterPro"/>
</dbReference>
<evidence type="ECO:0000313" key="4">
    <source>
        <dbReference type="EMBL" id="KAK6334503.1"/>
    </source>
</evidence>
<sequence length="233" mass="26196">MPPKSNTCSRCRLDRQGCVRDASDPYDPVTCNRCKRYKYTCTLRELTEEERSRESRILRFWKCSMCRDAHQKVVSAFVTWFIDEIHKEAVLIPVQCEPSENDQERCGRCVTRGLMCGPLTNIKQRPRGRGSGGGGGSPGESQGGNSPGGDSNSPDYDATAEDDPEDDLRGAGSYAGSYAGQQFVSQHRQYTFDPHPYGPPYSTNYEVEAYPQDACYSQSSSHFQNQPSYYSRY</sequence>
<dbReference type="Proteomes" id="UP001373714">
    <property type="component" value="Unassembled WGS sequence"/>
</dbReference>
<evidence type="ECO:0000256" key="2">
    <source>
        <dbReference type="SAM" id="MobiDB-lite"/>
    </source>
</evidence>
<feature type="region of interest" description="Disordered" evidence="2">
    <location>
        <begin position="120"/>
        <end position="205"/>
    </location>
</feature>
<evidence type="ECO:0000256" key="1">
    <source>
        <dbReference type="ARBA" id="ARBA00023242"/>
    </source>
</evidence>
<protein>
    <recommendedName>
        <fullName evidence="3">Zn(2)-C6 fungal-type domain-containing protein</fullName>
    </recommendedName>
</protein>
<name>A0AAV9U5L5_9PEZI</name>
<reference evidence="4 5" key="1">
    <citation type="submission" date="2019-10" db="EMBL/GenBank/DDBJ databases">
        <authorList>
            <person name="Palmer J.M."/>
        </authorList>
    </citation>
    <scope>NUCLEOTIDE SEQUENCE [LARGE SCALE GENOMIC DNA]</scope>
    <source>
        <strain evidence="4 5">TWF730</strain>
    </source>
</reference>
<keyword evidence="1" id="KW-0539">Nucleus</keyword>
<organism evidence="4 5">
    <name type="scientific">Orbilia blumenaviensis</name>
    <dbReference type="NCBI Taxonomy" id="1796055"/>
    <lineage>
        <taxon>Eukaryota</taxon>
        <taxon>Fungi</taxon>
        <taxon>Dikarya</taxon>
        <taxon>Ascomycota</taxon>
        <taxon>Pezizomycotina</taxon>
        <taxon>Orbiliomycetes</taxon>
        <taxon>Orbiliales</taxon>
        <taxon>Orbiliaceae</taxon>
        <taxon>Orbilia</taxon>
    </lineage>
</organism>
<dbReference type="InterPro" id="IPR001138">
    <property type="entry name" value="Zn2Cys6_DnaBD"/>
</dbReference>
<keyword evidence="5" id="KW-1185">Reference proteome</keyword>
<dbReference type="GO" id="GO:0008270">
    <property type="term" value="F:zinc ion binding"/>
    <property type="evidence" value="ECO:0007669"/>
    <property type="project" value="InterPro"/>
</dbReference>
<gene>
    <name evidence="4" type="ORF">TWF730_003717</name>
</gene>
<feature type="compositionally biased region" description="Low complexity" evidence="2">
    <location>
        <begin position="170"/>
        <end position="180"/>
    </location>
</feature>
<proteinExistence type="predicted"/>
<evidence type="ECO:0000259" key="3">
    <source>
        <dbReference type="PROSITE" id="PS00463"/>
    </source>
</evidence>
<dbReference type="PROSITE" id="PS00463">
    <property type="entry name" value="ZN2_CY6_FUNGAL_1"/>
    <property type="match status" value="1"/>
</dbReference>